<dbReference type="PIRSF" id="PIRSF008502">
    <property type="entry name" value="UCP008502"/>
    <property type="match status" value="1"/>
</dbReference>
<comment type="caution">
    <text evidence="1">The sequence shown here is derived from an EMBL/GenBank/DDBJ whole genome shotgun (WGS) entry which is preliminary data.</text>
</comment>
<keyword evidence="2" id="KW-1185">Reference proteome</keyword>
<sequence>MSLWVAFLCGVNIGKRQMKMGALRLLLEENGYGDVKTILASGNVRFTTTATAEAIKSDLETIIAATFGFKSDVILRSGEEMGGLLANHPFASLDAEADLTRHVILYDKPLPTVELESRPGDVEILRVDERELYFAGYRQPNGRYTENVEVVLKPLGKAIGKTNPGTMRNWNTMEKILK</sequence>
<organism evidence="1 2">
    <name type="scientific">Devosia aurantiaca</name>
    <dbReference type="NCBI Taxonomy" id="2714858"/>
    <lineage>
        <taxon>Bacteria</taxon>
        <taxon>Pseudomonadati</taxon>
        <taxon>Pseudomonadota</taxon>
        <taxon>Alphaproteobacteria</taxon>
        <taxon>Hyphomicrobiales</taxon>
        <taxon>Devosiaceae</taxon>
        <taxon>Devosia</taxon>
    </lineage>
</organism>
<gene>
    <name evidence="1" type="ORF">G5575_03540</name>
</gene>
<dbReference type="Pfam" id="PF08002">
    <property type="entry name" value="DUF1697"/>
    <property type="match status" value="1"/>
</dbReference>
<dbReference type="EMBL" id="JAALFG010000001">
    <property type="protein sequence ID" value="NGP16882.1"/>
    <property type="molecule type" value="Genomic_DNA"/>
</dbReference>
<dbReference type="PANTHER" id="PTHR36439">
    <property type="entry name" value="BLL4334 PROTEIN"/>
    <property type="match status" value="1"/>
</dbReference>
<accession>A0A6M1SMY5</accession>
<dbReference type="AlphaFoldDB" id="A0A6M1SMY5"/>
<reference evidence="1 2" key="2">
    <citation type="submission" date="2020-03" db="EMBL/GenBank/DDBJ databases">
        <title>Devosia chinhatensis sp. nov., isolated from a hexachlorocyclohexane (HCH) dump site in India.</title>
        <authorList>
            <person name="Kumar M."/>
            <person name="Lal R."/>
        </authorList>
    </citation>
    <scope>NUCLEOTIDE SEQUENCE [LARGE SCALE GENOMIC DNA]</scope>
    <source>
        <strain evidence="1 2">H239</strain>
    </source>
</reference>
<proteinExistence type="predicted"/>
<dbReference type="Gene3D" id="3.30.70.1280">
    <property type="entry name" value="SP0830-like domains"/>
    <property type="match status" value="1"/>
</dbReference>
<dbReference type="InterPro" id="IPR012545">
    <property type="entry name" value="DUF1697"/>
</dbReference>
<reference evidence="1 2" key="1">
    <citation type="submission" date="2020-02" db="EMBL/GenBank/DDBJ databases">
        <authorList>
            <person name="Khan S.A."/>
            <person name="Jeon C.O."/>
            <person name="Chun B.H."/>
        </authorList>
    </citation>
    <scope>NUCLEOTIDE SEQUENCE [LARGE SCALE GENOMIC DNA]</scope>
    <source>
        <strain evidence="1 2">H239</strain>
    </source>
</reference>
<evidence type="ECO:0000313" key="2">
    <source>
        <dbReference type="Proteomes" id="UP000474802"/>
    </source>
</evidence>
<dbReference type="Proteomes" id="UP000474802">
    <property type="component" value="Unassembled WGS sequence"/>
</dbReference>
<protein>
    <submittedName>
        <fullName evidence="1">DUF1697 domain-containing protein</fullName>
    </submittedName>
</protein>
<dbReference type="SUPFAM" id="SSF160379">
    <property type="entry name" value="SP0830-like"/>
    <property type="match status" value="1"/>
</dbReference>
<dbReference type="RefSeq" id="WP_164533112.1">
    <property type="nucleotide sequence ID" value="NZ_JAALFG010000001.1"/>
</dbReference>
<evidence type="ECO:0000313" key="1">
    <source>
        <dbReference type="EMBL" id="NGP16882.1"/>
    </source>
</evidence>
<name>A0A6M1SMY5_9HYPH</name>
<dbReference type="PANTHER" id="PTHR36439:SF1">
    <property type="entry name" value="DUF1697 DOMAIN-CONTAINING PROTEIN"/>
    <property type="match status" value="1"/>
</dbReference>